<protein>
    <submittedName>
        <fullName evidence="5">Shikimate dehydrogenase</fullName>
        <ecNumber evidence="5">1.1.1.25</ecNumber>
    </submittedName>
</protein>
<dbReference type="GO" id="GO:0009073">
    <property type="term" value="P:aromatic amino acid family biosynthetic process"/>
    <property type="evidence" value="ECO:0007669"/>
    <property type="project" value="UniProtKB-KW"/>
</dbReference>
<name>A0A6P0UP05_9FLAO</name>
<dbReference type="SUPFAM" id="SSF53223">
    <property type="entry name" value="Aminoacid dehydrogenase-like, N-terminal domain"/>
    <property type="match status" value="1"/>
</dbReference>
<dbReference type="AlphaFoldDB" id="A0A6P0UP05"/>
<dbReference type="GO" id="GO:0050661">
    <property type="term" value="F:NADP binding"/>
    <property type="evidence" value="ECO:0007669"/>
    <property type="project" value="TreeGrafter"/>
</dbReference>
<dbReference type="CDD" id="cd01065">
    <property type="entry name" value="NAD_bind_Shikimate_DH"/>
    <property type="match status" value="1"/>
</dbReference>
<dbReference type="SUPFAM" id="SSF51735">
    <property type="entry name" value="NAD(P)-binding Rossmann-fold domains"/>
    <property type="match status" value="1"/>
</dbReference>
<dbReference type="RefSeq" id="WP_163607429.1">
    <property type="nucleotide sequence ID" value="NZ_JAABOO010000002.1"/>
</dbReference>
<evidence type="ECO:0000259" key="4">
    <source>
        <dbReference type="Pfam" id="PF08501"/>
    </source>
</evidence>
<reference evidence="5 6" key="1">
    <citation type="submission" date="2020-01" db="EMBL/GenBank/DDBJ databases">
        <title>Leptobacterium flavescens.</title>
        <authorList>
            <person name="Wang G."/>
        </authorList>
    </citation>
    <scope>NUCLEOTIDE SEQUENCE [LARGE SCALE GENOMIC DNA]</scope>
    <source>
        <strain evidence="5 6">KCTC 22160</strain>
    </source>
</reference>
<dbReference type="InterPro" id="IPR022893">
    <property type="entry name" value="Shikimate_DH_fam"/>
</dbReference>
<dbReference type="Gene3D" id="3.40.50.10860">
    <property type="entry name" value="Leucine Dehydrogenase, chain A, domain 1"/>
    <property type="match status" value="1"/>
</dbReference>
<dbReference type="PANTHER" id="PTHR21089:SF1">
    <property type="entry name" value="BIFUNCTIONAL 3-DEHYDROQUINATE DEHYDRATASE_SHIKIMATE DEHYDROGENASE, CHLOROPLASTIC"/>
    <property type="match status" value="1"/>
</dbReference>
<dbReference type="InterPro" id="IPR013708">
    <property type="entry name" value="Shikimate_DH-bd_N"/>
</dbReference>
<dbReference type="PANTHER" id="PTHR21089">
    <property type="entry name" value="SHIKIMATE DEHYDROGENASE"/>
    <property type="match status" value="1"/>
</dbReference>
<dbReference type="GO" id="GO:0005829">
    <property type="term" value="C:cytosol"/>
    <property type="evidence" value="ECO:0007669"/>
    <property type="project" value="TreeGrafter"/>
</dbReference>
<proteinExistence type="predicted"/>
<dbReference type="Pfam" id="PF08501">
    <property type="entry name" value="Shikimate_dh_N"/>
    <property type="match status" value="1"/>
</dbReference>
<evidence type="ECO:0000256" key="1">
    <source>
        <dbReference type="ARBA" id="ARBA00004871"/>
    </source>
</evidence>
<keyword evidence="2 5" id="KW-0560">Oxidoreductase</keyword>
<feature type="domain" description="Shikimate dehydrogenase substrate binding N-terminal" evidence="4">
    <location>
        <begin position="14"/>
        <end position="96"/>
    </location>
</feature>
<comment type="pathway">
    <text evidence="1">Metabolic intermediate biosynthesis; chorismate biosynthesis; chorismate from D-erythrose 4-phosphate and phosphoenolpyruvate: step 4/7.</text>
</comment>
<dbReference type="GO" id="GO:0009423">
    <property type="term" value="P:chorismate biosynthetic process"/>
    <property type="evidence" value="ECO:0007669"/>
    <property type="project" value="TreeGrafter"/>
</dbReference>
<dbReference type="EMBL" id="JAABOO010000002">
    <property type="protein sequence ID" value="NER14170.1"/>
    <property type="molecule type" value="Genomic_DNA"/>
</dbReference>
<keyword evidence="6" id="KW-1185">Reference proteome</keyword>
<dbReference type="Proteomes" id="UP000468581">
    <property type="component" value="Unassembled WGS sequence"/>
</dbReference>
<dbReference type="GO" id="GO:0004764">
    <property type="term" value="F:shikimate 3-dehydrogenase (NADP+) activity"/>
    <property type="evidence" value="ECO:0007669"/>
    <property type="project" value="UniProtKB-EC"/>
</dbReference>
<organism evidence="5 6">
    <name type="scientific">Leptobacterium flavescens</name>
    <dbReference type="NCBI Taxonomy" id="472055"/>
    <lineage>
        <taxon>Bacteria</taxon>
        <taxon>Pseudomonadati</taxon>
        <taxon>Bacteroidota</taxon>
        <taxon>Flavobacteriia</taxon>
        <taxon>Flavobacteriales</taxon>
        <taxon>Flavobacteriaceae</taxon>
        <taxon>Leptobacterium</taxon>
    </lineage>
</organism>
<keyword evidence="3" id="KW-0057">Aromatic amino acid biosynthesis</keyword>
<evidence type="ECO:0000256" key="2">
    <source>
        <dbReference type="ARBA" id="ARBA00023002"/>
    </source>
</evidence>
<evidence type="ECO:0000313" key="5">
    <source>
        <dbReference type="EMBL" id="NER14170.1"/>
    </source>
</evidence>
<gene>
    <name evidence="5" type="primary">aroE</name>
    <name evidence="5" type="ORF">GWK08_12010</name>
</gene>
<accession>A0A6P0UP05</accession>
<evidence type="ECO:0000313" key="6">
    <source>
        <dbReference type="Proteomes" id="UP000468581"/>
    </source>
</evidence>
<dbReference type="Gene3D" id="3.40.50.720">
    <property type="entry name" value="NAD(P)-binding Rossmann-like Domain"/>
    <property type="match status" value="1"/>
</dbReference>
<dbReference type="GO" id="GO:0019632">
    <property type="term" value="P:shikimate metabolic process"/>
    <property type="evidence" value="ECO:0007669"/>
    <property type="project" value="TreeGrafter"/>
</dbReference>
<evidence type="ECO:0000256" key="3">
    <source>
        <dbReference type="ARBA" id="ARBA00023141"/>
    </source>
</evidence>
<dbReference type="InterPro" id="IPR046346">
    <property type="entry name" value="Aminoacid_DH-like_N_sf"/>
</dbReference>
<keyword evidence="3" id="KW-0028">Amino-acid biosynthesis</keyword>
<comment type="caution">
    <text evidence="5">The sequence shown here is derived from an EMBL/GenBank/DDBJ whole genome shotgun (WGS) entry which is preliminary data.</text>
</comment>
<sequence length="251" mass="28376">MEKKHENILNLFGLIGKNISYSFSQGYFNKKFENSGLQSYLYTNFDLPAIEAFQEVIANTLNLKGLNVTIPYKEAIIPYLNELDSDAAAIGAVNTIKIEENGLKGFNTDHHGFRESIHPFLKEHHKKALILGTGGASKAIAFVFDRLGIDYAFVSRKKARNQFTYNDLNQDLISSYPVIVNCTPLGTFPDIENKPSIPYEFITSGHLLYDLIYNPEETSFLKLGRERGAQTLNGLQMLELQAEKAWEIWNS</sequence>
<dbReference type="InterPro" id="IPR036291">
    <property type="entry name" value="NAD(P)-bd_dom_sf"/>
</dbReference>
<dbReference type="EC" id="1.1.1.25" evidence="5"/>